<keyword evidence="2" id="KW-1185">Reference proteome</keyword>
<name>A0A9K3DUW5_HELAN</name>
<dbReference type="Gramene" id="mRNA:HanXRQr2_Chr16g0759081">
    <property type="protein sequence ID" value="CDS:HanXRQr2_Chr16g0759081.1"/>
    <property type="gene ID" value="HanXRQr2_Chr16g0759081"/>
</dbReference>
<sequence length="61" mass="7593">MENDKENFEYQLYKPRKDTEIVLWKSSSHREDVIKKAMEFERDKKRLDDIIDYDLFLCYRG</sequence>
<gene>
    <name evidence="1" type="ORF">HanXRQr2_Chr16g0759081</name>
</gene>
<dbReference type="Proteomes" id="UP000215914">
    <property type="component" value="Unassembled WGS sequence"/>
</dbReference>
<protein>
    <submittedName>
        <fullName evidence="1">Uncharacterized protein</fullName>
    </submittedName>
</protein>
<organism evidence="1 2">
    <name type="scientific">Helianthus annuus</name>
    <name type="common">Common sunflower</name>
    <dbReference type="NCBI Taxonomy" id="4232"/>
    <lineage>
        <taxon>Eukaryota</taxon>
        <taxon>Viridiplantae</taxon>
        <taxon>Streptophyta</taxon>
        <taxon>Embryophyta</taxon>
        <taxon>Tracheophyta</taxon>
        <taxon>Spermatophyta</taxon>
        <taxon>Magnoliopsida</taxon>
        <taxon>eudicotyledons</taxon>
        <taxon>Gunneridae</taxon>
        <taxon>Pentapetalae</taxon>
        <taxon>asterids</taxon>
        <taxon>campanulids</taxon>
        <taxon>Asterales</taxon>
        <taxon>Asteraceae</taxon>
        <taxon>Asteroideae</taxon>
        <taxon>Heliantheae alliance</taxon>
        <taxon>Heliantheae</taxon>
        <taxon>Helianthus</taxon>
    </lineage>
</organism>
<comment type="caution">
    <text evidence="1">The sequence shown here is derived from an EMBL/GenBank/DDBJ whole genome shotgun (WGS) entry which is preliminary data.</text>
</comment>
<proteinExistence type="predicted"/>
<evidence type="ECO:0000313" key="2">
    <source>
        <dbReference type="Proteomes" id="UP000215914"/>
    </source>
</evidence>
<evidence type="ECO:0000313" key="1">
    <source>
        <dbReference type="EMBL" id="KAF5760922.1"/>
    </source>
</evidence>
<accession>A0A9K3DUW5</accession>
<dbReference type="EMBL" id="MNCJ02000331">
    <property type="protein sequence ID" value="KAF5760922.1"/>
    <property type="molecule type" value="Genomic_DNA"/>
</dbReference>
<reference evidence="1" key="2">
    <citation type="submission" date="2020-06" db="EMBL/GenBank/DDBJ databases">
        <title>Helianthus annuus Genome sequencing and assembly Release 2.</title>
        <authorList>
            <person name="Gouzy J."/>
            <person name="Langlade N."/>
            <person name="Munos S."/>
        </authorList>
    </citation>
    <scope>NUCLEOTIDE SEQUENCE</scope>
    <source>
        <tissue evidence="1">Leaves</tissue>
    </source>
</reference>
<dbReference type="AlphaFoldDB" id="A0A9K3DUW5"/>
<reference evidence="1" key="1">
    <citation type="journal article" date="2017" name="Nature">
        <title>The sunflower genome provides insights into oil metabolism, flowering and Asterid evolution.</title>
        <authorList>
            <person name="Badouin H."/>
            <person name="Gouzy J."/>
            <person name="Grassa C.J."/>
            <person name="Murat F."/>
            <person name="Staton S.E."/>
            <person name="Cottret L."/>
            <person name="Lelandais-Briere C."/>
            <person name="Owens G.L."/>
            <person name="Carrere S."/>
            <person name="Mayjonade B."/>
            <person name="Legrand L."/>
            <person name="Gill N."/>
            <person name="Kane N.C."/>
            <person name="Bowers J.E."/>
            <person name="Hubner S."/>
            <person name="Bellec A."/>
            <person name="Berard A."/>
            <person name="Berges H."/>
            <person name="Blanchet N."/>
            <person name="Boniface M.C."/>
            <person name="Brunel D."/>
            <person name="Catrice O."/>
            <person name="Chaidir N."/>
            <person name="Claudel C."/>
            <person name="Donnadieu C."/>
            <person name="Faraut T."/>
            <person name="Fievet G."/>
            <person name="Helmstetter N."/>
            <person name="King M."/>
            <person name="Knapp S.J."/>
            <person name="Lai Z."/>
            <person name="Le Paslier M.C."/>
            <person name="Lippi Y."/>
            <person name="Lorenzon L."/>
            <person name="Mandel J.R."/>
            <person name="Marage G."/>
            <person name="Marchand G."/>
            <person name="Marquand E."/>
            <person name="Bret-Mestries E."/>
            <person name="Morien E."/>
            <person name="Nambeesan S."/>
            <person name="Nguyen T."/>
            <person name="Pegot-Espagnet P."/>
            <person name="Pouilly N."/>
            <person name="Raftis F."/>
            <person name="Sallet E."/>
            <person name="Schiex T."/>
            <person name="Thomas J."/>
            <person name="Vandecasteele C."/>
            <person name="Vares D."/>
            <person name="Vear F."/>
            <person name="Vautrin S."/>
            <person name="Crespi M."/>
            <person name="Mangin B."/>
            <person name="Burke J.M."/>
            <person name="Salse J."/>
            <person name="Munos S."/>
            <person name="Vincourt P."/>
            <person name="Rieseberg L.H."/>
            <person name="Langlade N.B."/>
        </authorList>
    </citation>
    <scope>NUCLEOTIDE SEQUENCE</scope>
    <source>
        <tissue evidence="1">Leaves</tissue>
    </source>
</reference>